<dbReference type="InterPro" id="IPR015943">
    <property type="entry name" value="WD40/YVTN_repeat-like_dom_sf"/>
</dbReference>
<dbReference type="GO" id="GO:0042273">
    <property type="term" value="P:ribosomal large subunit biogenesis"/>
    <property type="evidence" value="ECO:0007669"/>
    <property type="project" value="InterPro"/>
</dbReference>
<comment type="caution">
    <text evidence="2">The sequence shown here is derived from an EMBL/GenBank/DDBJ whole genome shotgun (WGS) entry which is preliminary data.</text>
</comment>
<dbReference type="PANTHER" id="PTHR16038:SF4">
    <property type="entry name" value="WD REPEAT-CONTAINING PROTEIN 74"/>
    <property type="match status" value="1"/>
</dbReference>
<sequence length="368" mass="41578">MADVWVGGETGVVKAIDLSKKEFGNFGDLSRLNKSSDEVCRMCWFEDNEKKICIGTKSGVCKIFDTEKKDYVDTKCCFTKEEGEITGLERNEGVLLVCSESGIVRILRDSDNEKTDIKVGNHIAGMRKNPFESCQFATGGNENVLKLWDLNKPEQPLFKAKNVRNDQLDLRVPDYVKDIGFLQSSGSLPKIIVGTAYHKIRLYDLKAQKRPVLDISYKESPITCVSVPSLEKFIIIGNMHGDMSAIDIRNGKNLGSYKSFSGSINDIQCHKTEPLVASCGLDRFLRIHHVDTRQLVDKIYLKSRLKSLLFSKAYKQVSDDVKNDKNKRKHSEKKEGEEDGDDDVWDNMGVVEDDAVDKKTKKHRKKGK</sequence>
<dbReference type="GO" id="GO:0030687">
    <property type="term" value="C:preribosome, large subunit precursor"/>
    <property type="evidence" value="ECO:0007669"/>
    <property type="project" value="TreeGrafter"/>
</dbReference>
<dbReference type="InterPro" id="IPR037379">
    <property type="entry name" value="WDR74/Nsa1"/>
</dbReference>
<evidence type="ECO:0000256" key="1">
    <source>
        <dbReference type="SAM" id="MobiDB-lite"/>
    </source>
</evidence>
<gene>
    <name evidence="2" type="ORF">PACLA_8A053296</name>
</gene>
<evidence type="ECO:0000313" key="3">
    <source>
        <dbReference type="Proteomes" id="UP001152795"/>
    </source>
</evidence>
<organism evidence="2 3">
    <name type="scientific">Paramuricea clavata</name>
    <name type="common">Red gorgonian</name>
    <name type="synonym">Violescent sea-whip</name>
    <dbReference type="NCBI Taxonomy" id="317549"/>
    <lineage>
        <taxon>Eukaryota</taxon>
        <taxon>Metazoa</taxon>
        <taxon>Cnidaria</taxon>
        <taxon>Anthozoa</taxon>
        <taxon>Octocorallia</taxon>
        <taxon>Malacalcyonacea</taxon>
        <taxon>Plexauridae</taxon>
        <taxon>Paramuricea</taxon>
    </lineage>
</organism>
<reference evidence="2" key="1">
    <citation type="submission" date="2020-04" db="EMBL/GenBank/DDBJ databases">
        <authorList>
            <person name="Alioto T."/>
            <person name="Alioto T."/>
            <person name="Gomez Garrido J."/>
        </authorList>
    </citation>
    <scope>NUCLEOTIDE SEQUENCE</scope>
    <source>
        <strain evidence="2">A484AB</strain>
    </source>
</reference>
<dbReference type="Pfam" id="PF00400">
    <property type="entry name" value="WD40"/>
    <property type="match status" value="1"/>
</dbReference>
<dbReference type="SMART" id="SM00320">
    <property type="entry name" value="WD40"/>
    <property type="match status" value="3"/>
</dbReference>
<feature type="compositionally biased region" description="Acidic residues" evidence="1">
    <location>
        <begin position="337"/>
        <end position="350"/>
    </location>
</feature>
<dbReference type="InterPro" id="IPR036322">
    <property type="entry name" value="WD40_repeat_dom_sf"/>
</dbReference>
<dbReference type="Gene3D" id="2.130.10.10">
    <property type="entry name" value="YVTN repeat-like/Quinoprotein amine dehydrogenase"/>
    <property type="match status" value="2"/>
</dbReference>
<dbReference type="InterPro" id="IPR001680">
    <property type="entry name" value="WD40_rpt"/>
</dbReference>
<dbReference type="AlphaFoldDB" id="A0A6S7IH82"/>
<keyword evidence="3" id="KW-1185">Reference proteome</keyword>
<dbReference type="EMBL" id="CACRXK020008822">
    <property type="protein sequence ID" value="CAB4015730.1"/>
    <property type="molecule type" value="Genomic_DNA"/>
</dbReference>
<dbReference type="SUPFAM" id="SSF50978">
    <property type="entry name" value="WD40 repeat-like"/>
    <property type="match status" value="1"/>
</dbReference>
<name>A0A6S7IH82_PARCT</name>
<dbReference type="Proteomes" id="UP001152795">
    <property type="component" value="Unassembled WGS sequence"/>
</dbReference>
<dbReference type="GO" id="GO:0005730">
    <property type="term" value="C:nucleolus"/>
    <property type="evidence" value="ECO:0007669"/>
    <property type="project" value="InterPro"/>
</dbReference>
<evidence type="ECO:0000313" key="2">
    <source>
        <dbReference type="EMBL" id="CAB4015730.1"/>
    </source>
</evidence>
<accession>A0A6S7IH82</accession>
<dbReference type="CDD" id="cd22857">
    <property type="entry name" value="WDR74"/>
    <property type="match status" value="1"/>
</dbReference>
<dbReference type="OrthoDB" id="18388at2759"/>
<dbReference type="PANTHER" id="PTHR16038">
    <property type="entry name" value="NOP SEVEN ASSOCIATED PROTEIN 1"/>
    <property type="match status" value="1"/>
</dbReference>
<proteinExistence type="predicted"/>
<feature type="region of interest" description="Disordered" evidence="1">
    <location>
        <begin position="319"/>
        <end position="350"/>
    </location>
</feature>
<protein>
    <submittedName>
        <fullName evidence="2">WD repeat-containing 74</fullName>
    </submittedName>
</protein>